<sequence>MPSIEKRTKPLINVVYEQILKNKKILDFSKKSTNPNLTKEAYFTIVLHSAIQDLFAMQKTEDDIRGGVLEAIGNALQNKPLVGGHNIKMNKSYEEVSSFIRSSLSNTGAQISKDNITSIVHSMLSIASSQQRSAQHQHHKTQLFSTLGRSTKNILEILTTKNNAANKLASDLMRDVALKTKHGTYKTSLMDLMVRDYAIATQQHQENRSYKDFKAYVMNSLAPNEAISRSRSTGIKDQPGIGIVASALQPTNHAFSEQPVQQYEALLLVFSATDENPELKKAYDKKIDTITTKGFSINTPSIQYSSSASQRRYEQKLKKPSHTAVSNQQPPKKLWTKSIKQGNKELGKG</sequence>
<evidence type="ECO:0000313" key="2">
    <source>
        <dbReference type="EMBL" id="CAK8162457.1"/>
    </source>
</evidence>
<feature type="region of interest" description="Disordered" evidence="1">
    <location>
        <begin position="306"/>
        <end position="349"/>
    </location>
</feature>
<keyword evidence="3" id="KW-1185">Reference proteome</keyword>
<organism evidence="2 3">
    <name type="scientific">Candidatus Xenohaliotis californiensis</name>
    <dbReference type="NCBI Taxonomy" id="84677"/>
    <lineage>
        <taxon>Bacteria</taxon>
        <taxon>Pseudomonadati</taxon>
        <taxon>Pseudomonadota</taxon>
        <taxon>Alphaproteobacteria</taxon>
        <taxon>Rickettsiales</taxon>
        <taxon>Anaplasmataceae</taxon>
        <taxon>Candidatus Xenohaliotis</taxon>
    </lineage>
</organism>
<dbReference type="RefSeq" id="WP_338363506.1">
    <property type="nucleotide sequence ID" value="NZ_CAWVOK010000006.1"/>
</dbReference>
<gene>
    <name evidence="2" type="ORF">CAXC1_150051</name>
</gene>
<dbReference type="Proteomes" id="UP001314181">
    <property type="component" value="Unassembled WGS sequence"/>
</dbReference>
<evidence type="ECO:0000256" key="1">
    <source>
        <dbReference type="SAM" id="MobiDB-lite"/>
    </source>
</evidence>
<evidence type="ECO:0000313" key="3">
    <source>
        <dbReference type="Proteomes" id="UP001314181"/>
    </source>
</evidence>
<proteinExistence type="predicted"/>
<reference evidence="2 3" key="1">
    <citation type="submission" date="2024-01" db="EMBL/GenBank/DDBJ databases">
        <authorList>
            <person name="Kunselman E."/>
        </authorList>
    </citation>
    <scope>NUCLEOTIDE SEQUENCE [LARGE SCALE GENOMIC DNA]</scope>
    <source>
        <strain evidence="2">2 abalone samples</strain>
    </source>
</reference>
<dbReference type="EMBL" id="CAWVOK010000006">
    <property type="protein sequence ID" value="CAK8162457.1"/>
    <property type="molecule type" value="Genomic_DNA"/>
</dbReference>
<comment type="caution">
    <text evidence="2">The sequence shown here is derived from an EMBL/GenBank/DDBJ whole genome shotgun (WGS) entry which is preliminary data.</text>
</comment>
<name>A0ABP0EV69_9RICK</name>
<accession>A0ABP0EV69</accession>
<protein>
    <submittedName>
        <fullName evidence="2">Uncharacterized protein</fullName>
    </submittedName>
</protein>